<evidence type="ECO:0000313" key="4">
    <source>
        <dbReference type="Proteomes" id="UP000305929"/>
    </source>
</evidence>
<proteinExistence type="predicted"/>
<sequence length="755" mass="81459">MTHRHDGGAPGAFDEAHRALRDLVLAATVRIHRADVGYAPDEPGTFLGSGFFIAPNWVLTCAHVVHGGEGGDVAVIHQSGADQAASVVAGEVVATLPDRTGQPPSGSWPAPDLALVRLREPVGHACVYVSERPTAYVSEGKLLYAGWTVVGGRLQVLDGPIEVQGTLGGWSAGAQMRLGHNDLPYGVSGGPVVDPQRGEVIGVLKSRTDHGQGGTCTGIERLRTLPVPRGAATAEHDDVYQAVFHAHDRYHRHRQLPSGSRGATWADAQKRIGARPGRTLSPDERTELLGRLAELPPPAGTRALLDVLESLPDLELPQHLPAPRGWRDGLGLLYENARDDGVLKLVLDYTMRVMYADRPPTPSTLAAERALWDWVRQAAAGLDSGYRAGLARRREEWSGLRARTRATGHGPAGPVTGHGVIGPDAIGHGVTGHGVTGHDSSGGAHPRPDAPPPAVPLPAEAHGRDRPATPEGRDHARVTPGLTVLLEVLRRGWEPDRCDWSVSVARPDGDVVRLHEAERTPWDRLAAEAAEPLAEAFRRCDAPDRSAPLQAALPHLLLGLPVDTWQLHPDEPPLGVQRPVVVRCSDLDQLPDDGEYDPDEADGQHERHDRWRGLHTHDARAEVLDCDDGVRQPVPPVSDLRALAHRTVPVLCRYGEHRYEDDAAALVRIVHAGFGVALWRRRSGRSDTVCGEFHRGARQAVDDGVGAELLPEVVHSMRVKLRAGRTEAYWADGIALYYDDPHRPLPGAGDLLEAP</sequence>
<dbReference type="InterPro" id="IPR045450">
    <property type="entry name" value="VMAP_C"/>
</dbReference>
<dbReference type="Gene3D" id="2.40.10.120">
    <property type="match status" value="1"/>
</dbReference>
<feature type="compositionally biased region" description="Acidic residues" evidence="1">
    <location>
        <begin position="589"/>
        <end position="601"/>
    </location>
</feature>
<gene>
    <name evidence="3" type="ORF">E4U91_23325</name>
</gene>
<dbReference type="RefSeq" id="WP_137308639.1">
    <property type="nucleotide sequence ID" value="NZ_SZNQ01000001.1"/>
</dbReference>
<evidence type="ECO:0000313" key="3">
    <source>
        <dbReference type="EMBL" id="TKT02728.1"/>
    </source>
</evidence>
<organism evidence="3 4">
    <name type="scientific">Streptomyces lasalocidi</name>
    <name type="common">Streptomyces lasaliensis</name>
    <dbReference type="NCBI Taxonomy" id="324833"/>
    <lineage>
        <taxon>Bacteria</taxon>
        <taxon>Bacillati</taxon>
        <taxon>Actinomycetota</taxon>
        <taxon>Actinomycetes</taxon>
        <taxon>Kitasatosporales</taxon>
        <taxon>Streptomycetaceae</taxon>
        <taxon>Streptomyces</taxon>
    </lineage>
</organism>
<dbReference type="AlphaFoldDB" id="A0A4U5WKU1"/>
<accession>A0A4U5WKU1</accession>
<feature type="region of interest" description="Disordered" evidence="1">
    <location>
        <begin position="433"/>
        <end position="476"/>
    </location>
</feature>
<dbReference type="SUPFAM" id="SSF50494">
    <property type="entry name" value="Trypsin-like serine proteases"/>
    <property type="match status" value="1"/>
</dbReference>
<protein>
    <submittedName>
        <fullName evidence="3">Trypsin-like peptidase domain-containing protein</fullName>
    </submittedName>
</protein>
<keyword evidence="4" id="KW-1185">Reference proteome</keyword>
<dbReference type="Proteomes" id="UP000305929">
    <property type="component" value="Unassembled WGS sequence"/>
</dbReference>
<reference evidence="3 4" key="1">
    <citation type="submission" date="2019-04" db="EMBL/GenBank/DDBJ databases">
        <title>Streptomyces lasaliensis sp. nov., an Actinomycete isolated from soil which produces the polyether antibiotic lasalocid.</title>
        <authorList>
            <person name="Erwin G."/>
            <person name="Haber C."/>
        </authorList>
    </citation>
    <scope>NUCLEOTIDE SEQUENCE [LARGE SCALE GENOMIC DNA]</scope>
    <source>
        <strain evidence="3 4">X-537</strain>
    </source>
</reference>
<evidence type="ECO:0000259" key="2">
    <source>
        <dbReference type="Pfam" id="PF20028"/>
    </source>
</evidence>
<comment type="caution">
    <text evidence="3">The sequence shown here is derived from an EMBL/GenBank/DDBJ whole genome shotgun (WGS) entry which is preliminary data.</text>
</comment>
<feature type="domain" description="vWA-MoxR associated protein C-terminal" evidence="2">
    <location>
        <begin position="496"/>
        <end position="741"/>
    </location>
</feature>
<feature type="region of interest" description="Disordered" evidence="1">
    <location>
        <begin position="587"/>
        <end position="608"/>
    </location>
</feature>
<name>A0A4U5WKU1_STRLS</name>
<dbReference type="EMBL" id="SZNQ01000001">
    <property type="protein sequence ID" value="TKT02728.1"/>
    <property type="molecule type" value="Genomic_DNA"/>
</dbReference>
<dbReference type="InterPro" id="IPR009003">
    <property type="entry name" value="Peptidase_S1_PA"/>
</dbReference>
<evidence type="ECO:0000256" key="1">
    <source>
        <dbReference type="SAM" id="MobiDB-lite"/>
    </source>
</evidence>
<dbReference type="Pfam" id="PF20028">
    <property type="entry name" value="VMAP-C"/>
    <property type="match status" value="1"/>
</dbReference>
<dbReference type="OrthoDB" id="3630272at2"/>
<feature type="compositionally biased region" description="Basic and acidic residues" evidence="1">
    <location>
        <begin position="461"/>
        <end position="476"/>
    </location>
</feature>
<dbReference type="Pfam" id="PF13365">
    <property type="entry name" value="Trypsin_2"/>
    <property type="match status" value="1"/>
</dbReference>